<keyword evidence="2" id="KW-0238">DNA-binding</keyword>
<dbReference type="InterPro" id="IPR002577">
    <property type="entry name" value="HTH_HxlR"/>
</dbReference>
<evidence type="ECO:0000259" key="4">
    <source>
        <dbReference type="PROSITE" id="PS51118"/>
    </source>
</evidence>
<evidence type="ECO:0000313" key="5">
    <source>
        <dbReference type="EMBL" id="MBM6754773.1"/>
    </source>
</evidence>
<keyword evidence="6" id="KW-1185">Reference proteome</keyword>
<evidence type="ECO:0000256" key="1">
    <source>
        <dbReference type="ARBA" id="ARBA00023015"/>
    </source>
</evidence>
<protein>
    <submittedName>
        <fullName evidence="5">Helix-turn-helix transcriptional regulator</fullName>
    </submittedName>
</protein>
<dbReference type="Proteomes" id="UP000776629">
    <property type="component" value="Unassembled WGS sequence"/>
</dbReference>
<feature type="domain" description="HTH hxlR-type" evidence="4">
    <location>
        <begin position="15"/>
        <end position="114"/>
    </location>
</feature>
<gene>
    <name evidence="5" type="ORF">H5993_08385</name>
</gene>
<evidence type="ECO:0000256" key="2">
    <source>
        <dbReference type="ARBA" id="ARBA00023125"/>
    </source>
</evidence>
<dbReference type="RefSeq" id="WP_204777013.1">
    <property type="nucleotide sequence ID" value="NZ_JACJJQ010000050.1"/>
</dbReference>
<dbReference type="PROSITE" id="PS51118">
    <property type="entry name" value="HTH_HXLR"/>
    <property type="match status" value="1"/>
</dbReference>
<evidence type="ECO:0000256" key="3">
    <source>
        <dbReference type="ARBA" id="ARBA00023163"/>
    </source>
</evidence>
<name>A0ABS2EQR7_9LACO</name>
<dbReference type="EMBL" id="JACJJQ010000050">
    <property type="protein sequence ID" value="MBM6754773.1"/>
    <property type="molecule type" value="Genomic_DNA"/>
</dbReference>
<organism evidence="5 6">
    <name type="scientific">Limosilactobacillus alvi</name>
    <dbReference type="NCBI Taxonomy" id="990412"/>
    <lineage>
        <taxon>Bacteria</taxon>
        <taxon>Bacillati</taxon>
        <taxon>Bacillota</taxon>
        <taxon>Bacilli</taxon>
        <taxon>Lactobacillales</taxon>
        <taxon>Lactobacillaceae</taxon>
        <taxon>Limosilactobacillus</taxon>
    </lineage>
</organism>
<dbReference type="PANTHER" id="PTHR33204:SF37">
    <property type="entry name" value="HTH-TYPE TRANSCRIPTIONAL REGULATOR YODB"/>
    <property type="match status" value="1"/>
</dbReference>
<accession>A0ABS2EQR7</accession>
<keyword evidence="3" id="KW-0804">Transcription</keyword>
<comment type="caution">
    <text evidence="5">The sequence shown here is derived from an EMBL/GenBank/DDBJ whole genome shotgun (WGS) entry which is preliminary data.</text>
</comment>
<dbReference type="PANTHER" id="PTHR33204">
    <property type="entry name" value="TRANSCRIPTIONAL REGULATOR, MARR FAMILY"/>
    <property type="match status" value="1"/>
</dbReference>
<dbReference type="Gene3D" id="1.10.10.10">
    <property type="entry name" value="Winged helix-like DNA-binding domain superfamily/Winged helix DNA-binding domain"/>
    <property type="match status" value="1"/>
</dbReference>
<proteinExistence type="predicted"/>
<sequence length="121" mass="14118">MLKTVMTTEDDFSLCPKFTKTFSILGKKWNGMIIEVLLHEKTQRFKDLAGHIQKCSDRVLCERLRELEQEGIVERRTYKGGSRIEYALTQRGKELSPVMAAVHHWSDKWCDEALDQMEKIS</sequence>
<keyword evidence="1" id="KW-0805">Transcription regulation</keyword>
<dbReference type="Pfam" id="PF01638">
    <property type="entry name" value="HxlR"/>
    <property type="match status" value="1"/>
</dbReference>
<dbReference type="InterPro" id="IPR036388">
    <property type="entry name" value="WH-like_DNA-bd_sf"/>
</dbReference>
<evidence type="ECO:0000313" key="6">
    <source>
        <dbReference type="Proteomes" id="UP000776629"/>
    </source>
</evidence>
<reference evidence="5 6" key="1">
    <citation type="journal article" date="2021" name="Sci. Rep.">
        <title>The distribution of antibiotic resistance genes in chicken gut microbiota commensals.</title>
        <authorList>
            <person name="Juricova H."/>
            <person name="Matiasovicova J."/>
            <person name="Kubasova T."/>
            <person name="Cejkova D."/>
            <person name="Rychlik I."/>
        </authorList>
    </citation>
    <scope>NUCLEOTIDE SEQUENCE [LARGE SCALE GENOMIC DNA]</scope>
    <source>
        <strain evidence="5 6">An810</strain>
    </source>
</reference>
<dbReference type="InterPro" id="IPR036390">
    <property type="entry name" value="WH_DNA-bd_sf"/>
</dbReference>
<dbReference type="SUPFAM" id="SSF46785">
    <property type="entry name" value="Winged helix' DNA-binding domain"/>
    <property type="match status" value="1"/>
</dbReference>